<reference evidence="2 3" key="1">
    <citation type="journal article" date="2019" name="Int. J. Syst. Evol. Microbiol.">
        <title>The Global Catalogue of Microorganisms (GCM) 10K type strain sequencing project: providing services to taxonomists for standard genome sequencing and annotation.</title>
        <authorList>
            <consortium name="The Broad Institute Genomics Platform"/>
            <consortium name="The Broad Institute Genome Sequencing Center for Infectious Disease"/>
            <person name="Wu L."/>
            <person name="Ma J."/>
        </authorList>
    </citation>
    <scope>NUCLEOTIDE SEQUENCE [LARGE SCALE GENOMIC DNA]</scope>
    <source>
        <strain evidence="2 3">JCM 14901</strain>
    </source>
</reference>
<dbReference type="Proteomes" id="UP001499933">
    <property type="component" value="Unassembled WGS sequence"/>
</dbReference>
<accession>A0ABN2QWS4</accession>
<feature type="domain" description="VOC" evidence="1">
    <location>
        <begin position="5"/>
        <end position="125"/>
    </location>
</feature>
<proteinExistence type="predicted"/>
<dbReference type="InterPro" id="IPR037523">
    <property type="entry name" value="VOC_core"/>
</dbReference>
<evidence type="ECO:0000259" key="1">
    <source>
        <dbReference type="PROSITE" id="PS51819"/>
    </source>
</evidence>
<keyword evidence="3" id="KW-1185">Reference proteome</keyword>
<dbReference type="EMBL" id="BAAAOG010000003">
    <property type="protein sequence ID" value="GAA1959444.1"/>
    <property type="molecule type" value="Genomic_DNA"/>
</dbReference>
<dbReference type="InterPro" id="IPR029068">
    <property type="entry name" value="Glyas_Bleomycin-R_OHBP_Dase"/>
</dbReference>
<dbReference type="Pfam" id="PF00903">
    <property type="entry name" value="Glyoxalase"/>
    <property type="match status" value="1"/>
</dbReference>
<name>A0ABN2QWS4_9MICO</name>
<dbReference type="InterPro" id="IPR004360">
    <property type="entry name" value="Glyas_Fos-R_dOase_dom"/>
</dbReference>
<dbReference type="SUPFAM" id="SSF54593">
    <property type="entry name" value="Glyoxalase/Bleomycin resistance protein/Dihydroxybiphenyl dioxygenase"/>
    <property type="match status" value="1"/>
</dbReference>
<evidence type="ECO:0000313" key="2">
    <source>
        <dbReference type="EMBL" id="GAA1959444.1"/>
    </source>
</evidence>
<dbReference type="Gene3D" id="3.10.180.10">
    <property type="entry name" value="2,3-Dihydroxybiphenyl 1,2-Dioxygenase, domain 1"/>
    <property type="match status" value="1"/>
</dbReference>
<gene>
    <name evidence="2" type="ORF">GCM10009776_22460</name>
</gene>
<organism evidence="2 3">
    <name type="scientific">Microbacterium deminutum</name>
    <dbReference type="NCBI Taxonomy" id="344164"/>
    <lineage>
        <taxon>Bacteria</taxon>
        <taxon>Bacillati</taxon>
        <taxon>Actinomycetota</taxon>
        <taxon>Actinomycetes</taxon>
        <taxon>Micrococcales</taxon>
        <taxon>Microbacteriaceae</taxon>
        <taxon>Microbacterium</taxon>
    </lineage>
</organism>
<protein>
    <submittedName>
        <fullName evidence="2">Glyoxalase/bleomycin resistance/dioxygenase family protein</fullName>
    </submittedName>
</protein>
<evidence type="ECO:0000313" key="3">
    <source>
        <dbReference type="Proteomes" id="UP001499933"/>
    </source>
</evidence>
<comment type="caution">
    <text evidence="2">The sequence shown here is derived from an EMBL/GenBank/DDBJ whole genome shotgun (WGS) entry which is preliminary data.</text>
</comment>
<sequence>MFEGARGTAVIAAADIERARSFYEDVLGLAPEEVLPDAESVIYRLGGVPLMVYRSGFAGTAQNTVFAVETDDLDRDMATLREKGVVFKDYDFPGLTTVNGVADLPGERTSWFEDSEGNILALNQRL</sequence>
<dbReference type="PROSITE" id="PS51819">
    <property type="entry name" value="VOC"/>
    <property type="match status" value="1"/>
</dbReference>